<evidence type="ECO:0000256" key="1">
    <source>
        <dbReference type="SAM" id="SignalP"/>
    </source>
</evidence>
<feature type="signal peptide" evidence="1">
    <location>
        <begin position="1"/>
        <end position="22"/>
    </location>
</feature>
<keyword evidence="1" id="KW-0732">Signal</keyword>
<feature type="non-terminal residue" evidence="2">
    <location>
        <position position="142"/>
    </location>
</feature>
<protein>
    <submittedName>
        <fullName evidence="2">Uncharacterized protein</fullName>
    </submittedName>
</protein>
<dbReference type="EMBL" id="JANBPK010001302">
    <property type="protein sequence ID" value="KAJ2923642.1"/>
    <property type="molecule type" value="Genomic_DNA"/>
</dbReference>
<evidence type="ECO:0000313" key="2">
    <source>
        <dbReference type="EMBL" id="KAJ2923642.1"/>
    </source>
</evidence>
<comment type="caution">
    <text evidence="2">The sequence shown here is derived from an EMBL/GenBank/DDBJ whole genome shotgun (WGS) entry which is preliminary data.</text>
</comment>
<name>A0A9W8IVU2_9AGAR</name>
<keyword evidence="3" id="KW-1185">Reference proteome</keyword>
<dbReference type="AlphaFoldDB" id="A0A9W8IVU2"/>
<reference evidence="2" key="1">
    <citation type="submission" date="2022-06" db="EMBL/GenBank/DDBJ databases">
        <title>Genome Sequence of Candolleomyces eurysporus.</title>
        <authorList>
            <person name="Buettner E."/>
        </authorList>
    </citation>
    <scope>NUCLEOTIDE SEQUENCE</scope>
    <source>
        <strain evidence="2">VTCC 930004</strain>
    </source>
</reference>
<accession>A0A9W8IVU2</accession>
<sequence length="142" mass="16108">MRTNFISTGFLVLAVMAFQVSAAPVIFTVRQLSLEPNPNVRRSMQGDISDLKMRELEFLERNLEEDLLPRARLLGEMNSGKSHDLHPSDLRLSGRDLQGLLELDERDLEDLEGRFVVLPMLAKWGPTAFRAAQAVYKKVRGQ</sequence>
<evidence type="ECO:0000313" key="3">
    <source>
        <dbReference type="Proteomes" id="UP001140091"/>
    </source>
</evidence>
<organism evidence="2 3">
    <name type="scientific">Candolleomyces eurysporus</name>
    <dbReference type="NCBI Taxonomy" id="2828524"/>
    <lineage>
        <taxon>Eukaryota</taxon>
        <taxon>Fungi</taxon>
        <taxon>Dikarya</taxon>
        <taxon>Basidiomycota</taxon>
        <taxon>Agaricomycotina</taxon>
        <taxon>Agaricomycetes</taxon>
        <taxon>Agaricomycetidae</taxon>
        <taxon>Agaricales</taxon>
        <taxon>Agaricineae</taxon>
        <taxon>Psathyrellaceae</taxon>
        <taxon>Candolleomyces</taxon>
    </lineage>
</organism>
<dbReference type="OrthoDB" id="3091754at2759"/>
<feature type="chain" id="PRO_5040812611" evidence="1">
    <location>
        <begin position="23"/>
        <end position="142"/>
    </location>
</feature>
<proteinExistence type="predicted"/>
<dbReference type="Proteomes" id="UP001140091">
    <property type="component" value="Unassembled WGS sequence"/>
</dbReference>
<gene>
    <name evidence="2" type="ORF">H1R20_g13448</name>
</gene>